<evidence type="ECO:0000256" key="8">
    <source>
        <dbReference type="ARBA" id="ARBA00049922"/>
    </source>
</evidence>
<dbReference type="InterPro" id="IPR050315">
    <property type="entry name" value="FAD-oxidoreductase_2"/>
</dbReference>
<dbReference type="PROSITE" id="PS51257">
    <property type="entry name" value="PROKAR_LIPOPROTEIN"/>
    <property type="match status" value="1"/>
</dbReference>
<feature type="region of interest" description="Disordered" evidence="9">
    <location>
        <begin position="28"/>
        <end position="47"/>
    </location>
</feature>
<dbReference type="RefSeq" id="WP_283410551.1">
    <property type="nucleotide sequence ID" value="NZ_FXUF01000017.1"/>
</dbReference>
<dbReference type="PANTHER" id="PTHR43400:SF10">
    <property type="entry name" value="3-OXOSTEROID 1-DEHYDROGENASE"/>
    <property type="match status" value="1"/>
</dbReference>
<dbReference type="GO" id="GO:0033765">
    <property type="term" value="F:steroid dehydrogenase activity, acting on the CH-CH group of donors"/>
    <property type="evidence" value="ECO:0007669"/>
    <property type="project" value="UniProtKB-ARBA"/>
</dbReference>
<dbReference type="EMBL" id="FXUF01000017">
    <property type="protein sequence ID" value="SMP68761.1"/>
    <property type="molecule type" value="Genomic_DNA"/>
</dbReference>
<dbReference type="Proteomes" id="UP001158066">
    <property type="component" value="Unassembled WGS sequence"/>
</dbReference>
<evidence type="ECO:0000256" key="10">
    <source>
        <dbReference type="SAM" id="SignalP"/>
    </source>
</evidence>
<dbReference type="SUPFAM" id="SSF51905">
    <property type="entry name" value="FAD/NAD(P)-binding domain"/>
    <property type="match status" value="1"/>
</dbReference>
<evidence type="ECO:0000256" key="6">
    <source>
        <dbReference type="ARBA" id="ARBA00022827"/>
    </source>
</evidence>
<evidence type="ECO:0000313" key="13">
    <source>
        <dbReference type="Proteomes" id="UP001158066"/>
    </source>
</evidence>
<dbReference type="GO" id="GO:0010181">
    <property type="term" value="F:FMN binding"/>
    <property type="evidence" value="ECO:0007669"/>
    <property type="project" value="InterPro"/>
</dbReference>
<evidence type="ECO:0000256" key="9">
    <source>
        <dbReference type="SAM" id="MobiDB-lite"/>
    </source>
</evidence>
<accession>A0AA45WZN5</accession>
<dbReference type="Gene3D" id="3.90.1010.20">
    <property type="match status" value="1"/>
</dbReference>
<dbReference type="InterPro" id="IPR036188">
    <property type="entry name" value="FAD/NAD-bd_sf"/>
</dbReference>
<comment type="catalytic activity">
    <reaction evidence="8">
        <text>dihydrourocanate + A = urocanate + AH2</text>
        <dbReference type="Rhea" id="RHEA:36059"/>
        <dbReference type="ChEBI" id="CHEBI:13193"/>
        <dbReference type="ChEBI" id="CHEBI:17499"/>
        <dbReference type="ChEBI" id="CHEBI:27247"/>
        <dbReference type="ChEBI" id="CHEBI:72991"/>
        <dbReference type="EC" id="1.3.99.33"/>
    </reaction>
</comment>
<comment type="cofactor">
    <cofactor evidence="1">
        <name>FMN</name>
        <dbReference type="ChEBI" id="CHEBI:58210"/>
    </cofactor>
</comment>
<name>A0AA45WZN5_9CLOT</name>
<gene>
    <name evidence="12" type="ORF">SAMN06296020_11756</name>
</gene>
<evidence type="ECO:0000256" key="4">
    <source>
        <dbReference type="ARBA" id="ARBA00015872"/>
    </source>
</evidence>
<feature type="compositionally biased region" description="Polar residues" evidence="9">
    <location>
        <begin position="28"/>
        <end position="46"/>
    </location>
</feature>
<dbReference type="Pfam" id="PF00890">
    <property type="entry name" value="FAD_binding_2"/>
    <property type="match status" value="1"/>
</dbReference>
<protein>
    <recommendedName>
        <fullName evidence="4">Urocanate reductase</fullName>
        <ecNumber evidence="3">1.3.99.33</ecNumber>
    </recommendedName>
</protein>
<dbReference type="Pfam" id="PF04205">
    <property type="entry name" value="FMN_bind"/>
    <property type="match status" value="1"/>
</dbReference>
<keyword evidence="6" id="KW-0274">FAD</keyword>
<keyword evidence="7" id="KW-0560">Oxidoreductase</keyword>
<dbReference type="Gene3D" id="3.50.50.60">
    <property type="entry name" value="FAD/NAD(P)-binding domain"/>
    <property type="match status" value="1"/>
</dbReference>
<evidence type="ECO:0000256" key="3">
    <source>
        <dbReference type="ARBA" id="ARBA00013137"/>
    </source>
</evidence>
<keyword evidence="10" id="KW-0732">Signal</keyword>
<comment type="caution">
    <text evidence="12">The sequence shown here is derived from an EMBL/GenBank/DDBJ whole genome shotgun (WGS) entry which is preliminary data.</text>
</comment>
<comment type="cofactor">
    <cofactor evidence="2">
        <name>FAD</name>
        <dbReference type="ChEBI" id="CHEBI:57692"/>
    </cofactor>
</comment>
<evidence type="ECO:0000256" key="1">
    <source>
        <dbReference type="ARBA" id="ARBA00001917"/>
    </source>
</evidence>
<dbReference type="PANTHER" id="PTHR43400">
    <property type="entry name" value="FUMARATE REDUCTASE"/>
    <property type="match status" value="1"/>
</dbReference>
<keyword evidence="13" id="KW-1185">Reference proteome</keyword>
<dbReference type="InterPro" id="IPR003953">
    <property type="entry name" value="FAD-dep_OxRdtase_2_FAD-bd"/>
</dbReference>
<organism evidence="12 13">
    <name type="scientific">Anoxynatronum buryatiense</name>
    <dbReference type="NCBI Taxonomy" id="489973"/>
    <lineage>
        <taxon>Bacteria</taxon>
        <taxon>Bacillati</taxon>
        <taxon>Bacillota</taxon>
        <taxon>Clostridia</taxon>
        <taxon>Eubacteriales</taxon>
        <taxon>Clostridiaceae</taxon>
        <taxon>Anoxynatronum</taxon>
    </lineage>
</organism>
<dbReference type="EC" id="1.3.99.33" evidence="3"/>
<evidence type="ECO:0000313" key="12">
    <source>
        <dbReference type="EMBL" id="SMP68761.1"/>
    </source>
</evidence>
<keyword evidence="5" id="KW-0285">Flavoprotein</keyword>
<dbReference type="InterPro" id="IPR007329">
    <property type="entry name" value="FMN-bd"/>
</dbReference>
<feature type="signal peptide" evidence="10">
    <location>
        <begin position="1"/>
        <end position="28"/>
    </location>
</feature>
<proteinExistence type="predicted"/>
<sequence length="651" mass="69454">MKRLQWFSIFLVCMLLFSVTGCTPQNDAAPQNETPAATTAPESSLTPGAYQAVGHGNSGPVHVEVLIDETGIASVNVGEHNETAGLADPAIERIPLEIVAHQSVAVDAVSGATLTSKAICEAVADAIVQAGGKVEDYSTMVEKTAGDTEEYHTQLVVVGAGGSGMMAAVEAARAGIEVIVIEKSATPGGISAYGAGIGAVESSMQKEAGLTFTTKEVYDHMMEYSNAVVYAPLLRTILEQSADTAEWLAEQFGWDINVVTPNIWEGEVFDTYHLVYPYGLERFNPLIADFEKNGGTLLLETEGKSMIMENGKAAGVIAEKPNGTEVHIHAEAVVLATGGAIANEAMVFESTGTAEYITMQPSLSDGAGLRMAQEAGAVLANELFTQVSEIGMTPGIAPEPSFHINLLSSSALLFVNSNGDRYFNEGLFREQPLNQGGAASASMGAYYVIFDQETLETLVSNGLKGLLPEEEAKRQTSQLEKLSFYGSTSGVPPMFAGANEPLADLEREMAFGMENGYVWKADSIAELQQMTSLHNLEKTVDRYSELVVAKEDTDLFKRDVYLVEIEEGPFYAVKFMPGVFSTLGGVKVNEKLEAVDAKNAPVPGLYVAGIDGGSMFHKPYYDICGTTMMYAFGSGRIAGREAAAYISETQN</sequence>
<reference evidence="12" key="1">
    <citation type="submission" date="2017-05" db="EMBL/GenBank/DDBJ databases">
        <authorList>
            <person name="Varghese N."/>
            <person name="Submissions S."/>
        </authorList>
    </citation>
    <scope>NUCLEOTIDE SEQUENCE</scope>
    <source>
        <strain evidence="12">Su22</strain>
    </source>
</reference>
<evidence type="ECO:0000259" key="11">
    <source>
        <dbReference type="SMART" id="SM00900"/>
    </source>
</evidence>
<feature type="chain" id="PRO_5041242904" description="Urocanate reductase" evidence="10">
    <location>
        <begin position="29"/>
        <end position="651"/>
    </location>
</feature>
<dbReference type="AlphaFoldDB" id="A0AA45WZN5"/>
<dbReference type="GO" id="GO:0016020">
    <property type="term" value="C:membrane"/>
    <property type="evidence" value="ECO:0007669"/>
    <property type="project" value="InterPro"/>
</dbReference>
<dbReference type="SMART" id="SM00900">
    <property type="entry name" value="FMN_bind"/>
    <property type="match status" value="1"/>
</dbReference>
<dbReference type="GO" id="GO:0008202">
    <property type="term" value="P:steroid metabolic process"/>
    <property type="evidence" value="ECO:0007669"/>
    <property type="project" value="UniProtKB-ARBA"/>
</dbReference>
<dbReference type="PRINTS" id="PR00411">
    <property type="entry name" value="PNDRDTASEI"/>
</dbReference>
<evidence type="ECO:0000256" key="7">
    <source>
        <dbReference type="ARBA" id="ARBA00023002"/>
    </source>
</evidence>
<evidence type="ECO:0000256" key="2">
    <source>
        <dbReference type="ARBA" id="ARBA00001974"/>
    </source>
</evidence>
<dbReference type="SUPFAM" id="SSF56425">
    <property type="entry name" value="Succinate dehydrogenase/fumarate reductase flavoprotein, catalytic domain"/>
    <property type="match status" value="1"/>
</dbReference>
<dbReference type="InterPro" id="IPR027477">
    <property type="entry name" value="Succ_DH/fumarate_Rdtase_cat_sf"/>
</dbReference>
<evidence type="ECO:0000256" key="5">
    <source>
        <dbReference type="ARBA" id="ARBA00022630"/>
    </source>
</evidence>
<dbReference type="Gene3D" id="3.90.700.10">
    <property type="entry name" value="Succinate dehydrogenase/fumarate reductase flavoprotein, catalytic domain"/>
    <property type="match status" value="1"/>
</dbReference>
<feature type="domain" description="FMN-binding" evidence="11">
    <location>
        <begin position="56"/>
        <end position="130"/>
    </location>
</feature>